<comment type="caution">
    <text evidence="1">The sequence shown here is derived from an EMBL/GenBank/DDBJ whole genome shotgun (WGS) entry which is preliminary data.</text>
</comment>
<name>A0ABQ0HH49_9ACTN</name>
<protein>
    <submittedName>
        <fullName evidence="1">Dibenzothiophene monooxygenase</fullName>
    </submittedName>
</protein>
<gene>
    <name evidence="1" type="primary">dszC</name>
    <name evidence="1" type="ORF">GOTRE_120_00010</name>
</gene>
<organism evidence="1 2">
    <name type="scientific">Gordonia terrae NBRC 100016</name>
    <dbReference type="NCBI Taxonomy" id="1089454"/>
    <lineage>
        <taxon>Bacteria</taxon>
        <taxon>Bacillati</taxon>
        <taxon>Actinomycetota</taxon>
        <taxon>Actinomycetes</taxon>
        <taxon>Mycobacteriales</taxon>
        <taxon>Gordoniaceae</taxon>
        <taxon>Gordonia</taxon>
    </lineage>
</organism>
<dbReference type="SUPFAM" id="SSF56645">
    <property type="entry name" value="Acyl-CoA dehydrogenase NM domain-like"/>
    <property type="match status" value="1"/>
</dbReference>
<keyword evidence="2" id="KW-1185">Reference proteome</keyword>
<dbReference type="EMBL" id="BAFD01000086">
    <property type="protein sequence ID" value="GAB45202.1"/>
    <property type="molecule type" value="Genomic_DNA"/>
</dbReference>
<evidence type="ECO:0000313" key="1">
    <source>
        <dbReference type="EMBL" id="GAB45202.1"/>
    </source>
</evidence>
<dbReference type="Gene3D" id="1.10.540.10">
    <property type="entry name" value="Acyl-CoA dehydrogenase/oxidase, N-terminal domain"/>
    <property type="match status" value="1"/>
</dbReference>
<accession>A0ABQ0HH49</accession>
<keyword evidence="1" id="KW-0503">Monooxygenase</keyword>
<sequence>MTVTDDTAAATDRRAGDPLAVARDLAASWREGIVERDRDGGPATREKEDLRLSGLLALAVPEEHGGWGADWPTV</sequence>
<dbReference type="GO" id="GO:0004497">
    <property type="term" value="F:monooxygenase activity"/>
    <property type="evidence" value="ECO:0007669"/>
    <property type="project" value="UniProtKB-KW"/>
</dbReference>
<reference evidence="1 2" key="1">
    <citation type="submission" date="2012-02" db="EMBL/GenBank/DDBJ databases">
        <title>Whole genome shotgun sequence of Gordonia terrae NBRC 100016.</title>
        <authorList>
            <person name="Takarada H."/>
            <person name="Hosoyama A."/>
            <person name="Tsuchikane K."/>
            <person name="Katsumata H."/>
            <person name="Yamazaki S."/>
            <person name="Fujita N."/>
        </authorList>
    </citation>
    <scope>NUCLEOTIDE SEQUENCE [LARGE SCALE GENOMIC DNA]</scope>
    <source>
        <strain evidence="1 2">NBRC 100016</strain>
    </source>
</reference>
<proteinExistence type="predicted"/>
<feature type="non-terminal residue" evidence="1">
    <location>
        <position position="74"/>
    </location>
</feature>
<dbReference type="InterPro" id="IPR037069">
    <property type="entry name" value="AcylCoA_DH/ox_N_sf"/>
</dbReference>
<keyword evidence="1" id="KW-0560">Oxidoreductase</keyword>
<dbReference type="Proteomes" id="UP000004881">
    <property type="component" value="Unassembled WGS sequence"/>
</dbReference>
<evidence type="ECO:0000313" key="2">
    <source>
        <dbReference type="Proteomes" id="UP000004881"/>
    </source>
</evidence>
<dbReference type="InterPro" id="IPR009100">
    <property type="entry name" value="AcylCoA_DH/oxidase_NM_dom_sf"/>
</dbReference>